<dbReference type="AlphaFoldDB" id="A0A398CL31"/>
<organism evidence="1 2">
    <name type="scientific">Cohnella faecalis</name>
    <dbReference type="NCBI Taxonomy" id="2315694"/>
    <lineage>
        <taxon>Bacteria</taxon>
        <taxon>Bacillati</taxon>
        <taxon>Bacillota</taxon>
        <taxon>Bacilli</taxon>
        <taxon>Bacillales</taxon>
        <taxon>Paenibacillaceae</taxon>
        <taxon>Cohnella</taxon>
    </lineage>
</organism>
<proteinExistence type="predicted"/>
<evidence type="ECO:0008006" key="3">
    <source>
        <dbReference type="Google" id="ProtNLM"/>
    </source>
</evidence>
<dbReference type="EMBL" id="QXJM01000037">
    <property type="protein sequence ID" value="RIE03363.1"/>
    <property type="molecule type" value="Genomic_DNA"/>
</dbReference>
<accession>A0A398CL31</accession>
<protein>
    <recommendedName>
        <fullName evidence="3">Energy-coupling factor transporter transmembrane protein EcfT</fullName>
    </recommendedName>
</protein>
<evidence type="ECO:0000313" key="2">
    <source>
        <dbReference type="Proteomes" id="UP000266340"/>
    </source>
</evidence>
<name>A0A398CL31_9BACL</name>
<reference evidence="1 2" key="1">
    <citation type="submission" date="2018-09" db="EMBL/GenBank/DDBJ databases">
        <title>Cohnella cavernae sp. nov., isolated from a karst cave.</title>
        <authorList>
            <person name="Zhu H."/>
        </authorList>
    </citation>
    <scope>NUCLEOTIDE SEQUENCE [LARGE SCALE GENOMIC DNA]</scope>
    <source>
        <strain evidence="1 2">K2E09-144</strain>
    </source>
</reference>
<dbReference type="RefSeq" id="WP_119149541.1">
    <property type="nucleotide sequence ID" value="NZ_QXJM01000037.1"/>
</dbReference>
<gene>
    <name evidence="1" type="ORF">D3H35_11830</name>
</gene>
<dbReference type="Proteomes" id="UP000266340">
    <property type="component" value="Unassembled WGS sequence"/>
</dbReference>
<keyword evidence="2" id="KW-1185">Reference proteome</keyword>
<dbReference type="OrthoDB" id="8075495at2"/>
<sequence length="89" mass="9752">MESVSPLDACAGKETSITPQGIVRRLKTVSLPFLLSLFRLGEDAALALESRGVGTNEHPTWAVTIRWSWKDSTWTISAALAASVLWLIR</sequence>
<evidence type="ECO:0000313" key="1">
    <source>
        <dbReference type="EMBL" id="RIE03363.1"/>
    </source>
</evidence>
<comment type="caution">
    <text evidence="1">The sequence shown here is derived from an EMBL/GenBank/DDBJ whole genome shotgun (WGS) entry which is preliminary data.</text>
</comment>